<evidence type="ECO:0000259" key="2">
    <source>
        <dbReference type="Pfam" id="PF05532"/>
    </source>
</evidence>
<comment type="caution">
    <text evidence="3">The sequence shown here is derived from an EMBL/GenBank/DDBJ whole genome shotgun (WGS) entry which is preliminary data.</text>
</comment>
<feature type="domain" description="CsbD-like" evidence="2">
    <location>
        <begin position="4"/>
        <end position="54"/>
    </location>
</feature>
<dbReference type="InterPro" id="IPR036629">
    <property type="entry name" value="YjbJ_sf"/>
</dbReference>
<sequence length="82" mass="8546">MKSEQVEGVAEKVAGKAQSVVGKLFGDSKLEAEGAGRQAAGQLTQTYGDVLDGVSTFVKEKPVAAIAIGAVALLVLDRLFRR</sequence>
<reference evidence="3 4" key="1">
    <citation type="submission" date="2015-01" db="EMBL/GenBank/DDBJ databases">
        <title>Genome sequence of the beneficial rhizobacterium Pseudomonas fluorescens 2-79.</title>
        <authorList>
            <person name="Thuermer A."/>
            <person name="Daniel R."/>
        </authorList>
    </citation>
    <scope>NUCLEOTIDE SEQUENCE [LARGE SCALE GENOMIC DNA]</scope>
    <source>
        <strain evidence="3 4">2-79</strain>
    </source>
</reference>
<dbReference type="SUPFAM" id="SSF69047">
    <property type="entry name" value="Hypothetical protein YjbJ"/>
    <property type="match status" value="1"/>
</dbReference>
<dbReference type="EMBL" id="JXCQ01000041">
    <property type="protein sequence ID" value="KIR20666.1"/>
    <property type="molecule type" value="Genomic_DNA"/>
</dbReference>
<proteinExistence type="inferred from homology"/>
<name>A0A0D0TAP3_PSEFL</name>
<gene>
    <name evidence="3" type="ORF">PFLU3_38890</name>
</gene>
<dbReference type="Gene3D" id="1.10.1470.10">
    <property type="entry name" value="YjbJ"/>
    <property type="match status" value="1"/>
</dbReference>
<dbReference type="InterPro" id="IPR008462">
    <property type="entry name" value="CsbD"/>
</dbReference>
<dbReference type="Pfam" id="PF05532">
    <property type="entry name" value="CsbD"/>
    <property type="match status" value="1"/>
</dbReference>
<evidence type="ECO:0000313" key="3">
    <source>
        <dbReference type="EMBL" id="KIR20666.1"/>
    </source>
</evidence>
<dbReference type="AlphaFoldDB" id="A0A0D0TAP3"/>
<organism evidence="3 4">
    <name type="scientific">Pseudomonas fluorescens</name>
    <dbReference type="NCBI Taxonomy" id="294"/>
    <lineage>
        <taxon>Bacteria</taxon>
        <taxon>Pseudomonadati</taxon>
        <taxon>Pseudomonadota</taxon>
        <taxon>Gammaproteobacteria</taxon>
        <taxon>Pseudomonadales</taxon>
        <taxon>Pseudomonadaceae</taxon>
        <taxon>Pseudomonas</taxon>
    </lineage>
</organism>
<dbReference type="RefSeq" id="WP_043050168.1">
    <property type="nucleotide sequence ID" value="NZ_JXCQ01000041.1"/>
</dbReference>
<evidence type="ECO:0000256" key="1">
    <source>
        <dbReference type="ARBA" id="ARBA00009129"/>
    </source>
</evidence>
<protein>
    <submittedName>
        <fullName evidence="3">CsbD-like protein</fullName>
    </submittedName>
</protein>
<evidence type="ECO:0000313" key="4">
    <source>
        <dbReference type="Proteomes" id="UP000032210"/>
    </source>
</evidence>
<accession>A0A0D0TAP3</accession>
<dbReference type="Proteomes" id="UP000032210">
    <property type="component" value="Unassembled WGS sequence"/>
</dbReference>
<comment type="similarity">
    <text evidence="1">Belongs to the UPF0337 (CsbD) family.</text>
</comment>
<dbReference type="PATRIC" id="fig|294.125.peg.3990"/>